<comment type="caution">
    <text evidence="2">The sequence shown here is derived from an EMBL/GenBank/DDBJ whole genome shotgun (WGS) entry which is preliminary data.</text>
</comment>
<evidence type="ECO:0000313" key="3">
    <source>
        <dbReference type="Proteomes" id="UP000788993"/>
    </source>
</evidence>
<dbReference type="EMBL" id="JAEUBD010001178">
    <property type="protein sequence ID" value="KAH3665330.1"/>
    <property type="molecule type" value="Genomic_DNA"/>
</dbReference>
<keyword evidence="3" id="KW-1185">Reference proteome</keyword>
<evidence type="ECO:0000259" key="1">
    <source>
        <dbReference type="Pfam" id="PF13840"/>
    </source>
</evidence>
<dbReference type="OrthoDB" id="58529at2759"/>
<dbReference type="PANTHER" id="PTHR31131:SF6">
    <property type="entry name" value="CASTOR ACT DOMAIN-CONTAINING PROTEIN"/>
    <property type="match status" value="1"/>
</dbReference>
<dbReference type="Pfam" id="PF13840">
    <property type="entry name" value="ACT_7"/>
    <property type="match status" value="1"/>
</dbReference>
<accession>A0A1B7SFP9</accession>
<feature type="domain" description="CASTOR ACT" evidence="1">
    <location>
        <begin position="128"/>
        <end position="187"/>
    </location>
</feature>
<sequence>MLESHDTQLFRTPVSILTIPRDRFWLFKSGVLEILYKLIDSLEGQSDTDEESGDEKHLVNSVHSLIVQRNDTGEQDSLNSEDDGLFFHLAFTPEEVTFMCSTSLIRKYLSKPLSLNKQAQLGATLIDEEFLVLQVLTEGTIIGKKILELTAPLSEQGIPIFFISNYFSDLVLIPADHRTAAVEILEKSQYTDTSKLEQETFQLFRSSSVKPVLNTDVKILLTGARPGDSSLVLRQTVEALSRYNTEQSGTKHSFLAYFALTRTPTEDIGLLLPLADDEMAKVNYSRATILGSLQDFYFPLFINLKTLPLDLKGIVAGVASKLLKLGLDEMSYVSLGRSAVVLVPDNFQDTVQKMLESM</sequence>
<dbReference type="Gene3D" id="3.30.2130.10">
    <property type="entry name" value="VC0802-like"/>
    <property type="match status" value="1"/>
</dbReference>
<proteinExistence type="predicted"/>
<dbReference type="AlphaFoldDB" id="A0A1B7SFP9"/>
<dbReference type="RefSeq" id="XP_018210267.1">
    <property type="nucleotide sequence ID" value="XM_018354833.1"/>
</dbReference>
<dbReference type="InterPro" id="IPR051719">
    <property type="entry name" value="CASTOR_mTORC1"/>
</dbReference>
<evidence type="ECO:0000313" key="2">
    <source>
        <dbReference type="EMBL" id="KAH3665330.1"/>
    </source>
</evidence>
<dbReference type="SUPFAM" id="SSF55021">
    <property type="entry name" value="ACT-like"/>
    <property type="match status" value="1"/>
</dbReference>
<reference evidence="2" key="2">
    <citation type="submission" date="2021-01" db="EMBL/GenBank/DDBJ databases">
        <authorList>
            <person name="Schikora-Tamarit M.A."/>
        </authorList>
    </citation>
    <scope>NUCLEOTIDE SEQUENCE</scope>
    <source>
        <strain evidence="2">NCAIM Y.01608</strain>
    </source>
</reference>
<dbReference type="Proteomes" id="UP000788993">
    <property type="component" value="Unassembled WGS sequence"/>
</dbReference>
<dbReference type="InterPro" id="IPR027795">
    <property type="entry name" value="CASTOR_ACT_dom"/>
</dbReference>
<dbReference type="PANTHER" id="PTHR31131">
    <property type="entry name" value="CHROMOSOME 1, WHOLE GENOME SHOTGUN SEQUENCE"/>
    <property type="match status" value="1"/>
</dbReference>
<dbReference type="GO" id="GO:0046394">
    <property type="term" value="P:carboxylic acid biosynthetic process"/>
    <property type="evidence" value="ECO:0007669"/>
    <property type="project" value="UniProtKB-ARBA"/>
</dbReference>
<dbReference type="GO" id="GO:0006520">
    <property type="term" value="P:amino acid metabolic process"/>
    <property type="evidence" value="ECO:0007669"/>
    <property type="project" value="UniProtKB-ARBA"/>
</dbReference>
<protein>
    <recommendedName>
        <fullName evidence="1">CASTOR ACT domain-containing protein</fullName>
    </recommendedName>
</protein>
<name>A0A1B7SFP9_9ASCO</name>
<dbReference type="InterPro" id="IPR045865">
    <property type="entry name" value="ACT-like_dom_sf"/>
</dbReference>
<organism evidence="2 3">
    <name type="scientific">Ogataea polymorpha</name>
    <dbReference type="NCBI Taxonomy" id="460523"/>
    <lineage>
        <taxon>Eukaryota</taxon>
        <taxon>Fungi</taxon>
        <taxon>Dikarya</taxon>
        <taxon>Ascomycota</taxon>
        <taxon>Saccharomycotina</taxon>
        <taxon>Pichiomycetes</taxon>
        <taxon>Pichiales</taxon>
        <taxon>Pichiaceae</taxon>
        <taxon>Ogataea</taxon>
    </lineage>
</organism>
<gene>
    <name evidence="2" type="ORF">OGATHE_004146</name>
</gene>
<reference evidence="2" key="1">
    <citation type="journal article" date="2021" name="Open Biol.">
        <title>Shared evolutionary footprints suggest mitochondrial oxidative damage underlies multiple complex I losses in fungi.</title>
        <authorList>
            <person name="Schikora-Tamarit M.A."/>
            <person name="Marcet-Houben M."/>
            <person name="Nosek J."/>
            <person name="Gabaldon T."/>
        </authorList>
    </citation>
    <scope>NUCLEOTIDE SEQUENCE</scope>
    <source>
        <strain evidence="2">NCAIM Y.01608</strain>
    </source>
</reference>